<dbReference type="Pfam" id="PF01033">
    <property type="entry name" value="Somatomedin_B"/>
    <property type="match status" value="1"/>
</dbReference>
<dbReference type="SUPFAM" id="SSF90188">
    <property type="entry name" value="Somatomedin B domain"/>
    <property type="match status" value="1"/>
</dbReference>
<name>A0A8C1LQV7_CYPCA</name>
<accession>A0A8C1LQV7</accession>
<dbReference type="Ensembl" id="ENSCCRT00010072117.1">
    <property type="protein sequence ID" value="ENSCCRP00010065508.1"/>
    <property type="gene ID" value="ENSCCRG00010028102.1"/>
</dbReference>
<organism evidence="3 4">
    <name type="scientific">Cyprinus carpio</name>
    <name type="common">Common carp</name>
    <dbReference type="NCBI Taxonomy" id="7962"/>
    <lineage>
        <taxon>Eukaryota</taxon>
        <taxon>Metazoa</taxon>
        <taxon>Chordata</taxon>
        <taxon>Craniata</taxon>
        <taxon>Vertebrata</taxon>
        <taxon>Euteleostomi</taxon>
        <taxon>Actinopterygii</taxon>
        <taxon>Neopterygii</taxon>
        <taxon>Teleostei</taxon>
        <taxon>Ostariophysi</taxon>
        <taxon>Cypriniformes</taxon>
        <taxon>Cyprinidae</taxon>
        <taxon>Cyprininae</taxon>
        <taxon>Cyprinus</taxon>
    </lineage>
</organism>
<sequence>MFYVSSLLIKLYPVLKVLSDHPFNNLEPPNCRCDNLCKTYNTCCSEFDELCLKTVGDFEYSKDRCGETRNEQHACHCSEDCISCDVPCLKEECKERLRVSSWVRDNCDFSDKHH</sequence>
<keyword evidence="1" id="KW-1015">Disulfide bond</keyword>
<dbReference type="InterPro" id="IPR001212">
    <property type="entry name" value="Somatomedin_B_dom"/>
</dbReference>
<evidence type="ECO:0000259" key="2">
    <source>
        <dbReference type="SMART" id="SM00201"/>
    </source>
</evidence>
<dbReference type="Proteomes" id="UP000694427">
    <property type="component" value="Unplaced"/>
</dbReference>
<evidence type="ECO:0000256" key="1">
    <source>
        <dbReference type="ARBA" id="ARBA00023157"/>
    </source>
</evidence>
<dbReference type="InterPro" id="IPR036024">
    <property type="entry name" value="Somatomedin_B-like_dom_sf"/>
</dbReference>
<dbReference type="AlphaFoldDB" id="A0A8C1LQV7"/>
<evidence type="ECO:0000313" key="4">
    <source>
        <dbReference type="Proteomes" id="UP000694427"/>
    </source>
</evidence>
<keyword evidence="4" id="KW-1185">Reference proteome</keyword>
<reference evidence="3" key="1">
    <citation type="submission" date="2025-08" db="UniProtKB">
        <authorList>
            <consortium name="Ensembl"/>
        </authorList>
    </citation>
    <scope>IDENTIFICATION</scope>
</reference>
<proteinExistence type="predicted"/>
<protein>
    <recommendedName>
        <fullName evidence="2">SMB domain-containing protein</fullName>
    </recommendedName>
</protein>
<reference evidence="3" key="2">
    <citation type="submission" date="2025-09" db="UniProtKB">
        <authorList>
            <consortium name="Ensembl"/>
        </authorList>
    </citation>
    <scope>IDENTIFICATION</scope>
</reference>
<evidence type="ECO:0000313" key="3">
    <source>
        <dbReference type="Ensembl" id="ENSCCRP00010065508.1"/>
    </source>
</evidence>
<feature type="domain" description="SMB" evidence="2">
    <location>
        <begin position="57"/>
        <end position="97"/>
    </location>
</feature>
<feature type="domain" description="SMB" evidence="2">
    <location>
        <begin position="19"/>
        <end position="55"/>
    </location>
</feature>
<dbReference type="Gene3D" id="4.10.410.20">
    <property type="match status" value="1"/>
</dbReference>
<dbReference type="SMART" id="SM00201">
    <property type="entry name" value="SO"/>
    <property type="match status" value="2"/>
</dbReference>